<comment type="caution">
    <text evidence="2">The sequence shown here is derived from an EMBL/GenBank/DDBJ whole genome shotgun (WGS) entry which is preliminary data.</text>
</comment>
<dbReference type="EMBL" id="JACNIG010000304">
    <property type="protein sequence ID" value="MBC8433514.1"/>
    <property type="molecule type" value="Genomic_DNA"/>
</dbReference>
<protein>
    <recommendedName>
        <fullName evidence="1">Guanylate cyclase domain-containing protein</fullName>
    </recommendedName>
</protein>
<dbReference type="SUPFAM" id="SSF55073">
    <property type="entry name" value="Nucleotide cyclase"/>
    <property type="match status" value="1"/>
</dbReference>
<dbReference type="InterPro" id="IPR001054">
    <property type="entry name" value="A/G_cyclase"/>
</dbReference>
<dbReference type="AlphaFoldDB" id="A0A8J6NUG2"/>
<organism evidence="2 3">
    <name type="scientific">Candidatus Desulfatibia vada</name>
    <dbReference type="NCBI Taxonomy" id="2841696"/>
    <lineage>
        <taxon>Bacteria</taxon>
        <taxon>Pseudomonadati</taxon>
        <taxon>Thermodesulfobacteriota</taxon>
        <taxon>Desulfobacteria</taxon>
        <taxon>Desulfobacterales</taxon>
        <taxon>Desulfobacterales incertae sedis</taxon>
        <taxon>Candidatus Desulfatibia</taxon>
    </lineage>
</organism>
<evidence type="ECO:0000313" key="3">
    <source>
        <dbReference type="Proteomes" id="UP000605201"/>
    </source>
</evidence>
<dbReference type="GO" id="GO:0004016">
    <property type="term" value="F:adenylate cyclase activity"/>
    <property type="evidence" value="ECO:0007669"/>
    <property type="project" value="UniProtKB-ARBA"/>
</dbReference>
<reference evidence="2 3" key="1">
    <citation type="submission" date="2020-08" db="EMBL/GenBank/DDBJ databases">
        <title>Bridging the membrane lipid divide: bacteria of the FCB group superphylum have the potential to synthesize archaeal ether lipids.</title>
        <authorList>
            <person name="Villanueva L."/>
            <person name="Von Meijenfeldt F.A.B."/>
            <person name="Westbye A.B."/>
            <person name="Yadav S."/>
            <person name="Hopmans E.C."/>
            <person name="Dutilh B.E."/>
            <person name="Sinninghe Damste J.S."/>
        </authorList>
    </citation>
    <scope>NUCLEOTIDE SEQUENCE [LARGE SCALE GENOMIC DNA]</scope>
    <source>
        <strain evidence="2">NIOZ-UU17</strain>
    </source>
</reference>
<dbReference type="GO" id="GO:0009190">
    <property type="term" value="P:cyclic nucleotide biosynthetic process"/>
    <property type="evidence" value="ECO:0007669"/>
    <property type="project" value="InterPro"/>
</dbReference>
<proteinExistence type="predicted"/>
<feature type="domain" description="Guanylate cyclase" evidence="1">
    <location>
        <begin position="12"/>
        <end position="186"/>
    </location>
</feature>
<dbReference type="Proteomes" id="UP000605201">
    <property type="component" value="Unassembled WGS sequence"/>
</dbReference>
<dbReference type="InterPro" id="IPR029787">
    <property type="entry name" value="Nucleotide_cyclase"/>
</dbReference>
<name>A0A8J6NUG2_9BACT</name>
<evidence type="ECO:0000313" key="2">
    <source>
        <dbReference type="EMBL" id="MBC8433514.1"/>
    </source>
</evidence>
<accession>A0A8J6NUG2</accession>
<gene>
    <name evidence="2" type="ORF">H8D96_16520</name>
</gene>
<evidence type="ECO:0000259" key="1">
    <source>
        <dbReference type="PROSITE" id="PS50125"/>
    </source>
</evidence>
<dbReference type="Gene3D" id="3.30.70.1230">
    <property type="entry name" value="Nucleotide cyclase"/>
    <property type="match status" value="1"/>
</dbReference>
<sequence>MKSRSLKTFSGLAVMIDLRNFSEVSRRLLIQKKKPFSNTLKWRIYEVIFDFLSDTMETIIGSNNDILFDFKHTGDGFLLVTKHHRNRSQHFIDGFHLLLDIYLHLDRSVPELNTKIVDLLEDNPKIVRGNRQLRYIENLFTNMSGTIWRKYIDFSMGAHCGAIFYKTYGTQKVFLGNTINQASRFQALSKTFSDYNLFFSQEVSSRLGKAIKDPKLFSTLSTKWFKDLDRIEIKGFGPTAVKTIERKHVGSVKEKLIP</sequence>
<dbReference type="GO" id="GO:0035556">
    <property type="term" value="P:intracellular signal transduction"/>
    <property type="evidence" value="ECO:0007669"/>
    <property type="project" value="InterPro"/>
</dbReference>
<dbReference type="PROSITE" id="PS50125">
    <property type="entry name" value="GUANYLATE_CYCLASE_2"/>
    <property type="match status" value="1"/>
</dbReference>